<dbReference type="InterPro" id="IPR020103">
    <property type="entry name" value="PsdUridine_synth_cat_dom_sf"/>
</dbReference>
<dbReference type="GO" id="GO:0003723">
    <property type="term" value="F:RNA binding"/>
    <property type="evidence" value="ECO:0007669"/>
    <property type="project" value="InterPro"/>
</dbReference>
<dbReference type="Proteomes" id="UP001153365">
    <property type="component" value="Unassembled WGS sequence"/>
</dbReference>
<evidence type="ECO:0000313" key="8">
    <source>
        <dbReference type="Proteomes" id="UP001153365"/>
    </source>
</evidence>
<keyword evidence="8" id="KW-1185">Reference proteome</keyword>
<comment type="caution">
    <text evidence="7">The sequence shown here is derived from an EMBL/GenBank/DDBJ whole genome shotgun (WGS) entry which is preliminary data.</text>
</comment>
<dbReference type="GO" id="GO:1990481">
    <property type="term" value="P:mRNA pseudouridine synthesis"/>
    <property type="evidence" value="ECO:0007669"/>
    <property type="project" value="TreeGrafter"/>
</dbReference>
<keyword evidence="4" id="KW-0819">tRNA processing</keyword>
<protein>
    <recommendedName>
        <fullName evidence="3">tRNA pseudouridine(55) synthase</fullName>
        <ecNumber evidence="3">5.4.99.25</ecNumber>
    </recommendedName>
</protein>
<dbReference type="GO" id="GO:0005634">
    <property type="term" value="C:nucleus"/>
    <property type="evidence" value="ECO:0007669"/>
    <property type="project" value="TreeGrafter"/>
</dbReference>
<organism evidence="7 8">
    <name type="scientific">Phakopsora pachyrhizi</name>
    <name type="common">Asian soybean rust disease fungus</name>
    <dbReference type="NCBI Taxonomy" id="170000"/>
    <lineage>
        <taxon>Eukaryota</taxon>
        <taxon>Fungi</taxon>
        <taxon>Dikarya</taxon>
        <taxon>Basidiomycota</taxon>
        <taxon>Pucciniomycotina</taxon>
        <taxon>Pucciniomycetes</taxon>
        <taxon>Pucciniales</taxon>
        <taxon>Phakopsoraceae</taxon>
        <taxon>Phakopsora</taxon>
    </lineage>
</organism>
<evidence type="ECO:0000256" key="5">
    <source>
        <dbReference type="ARBA" id="ARBA00023235"/>
    </source>
</evidence>
<dbReference type="GO" id="GO:0160148">
    <property type="term" value="F:tRNA pseudouridine(55) synthase activity"/>
    <property type="evidence" value="ECO:0007669"/>
    <property type="project" value="UniProtKB-EC"/>
</dbReference>
<accession>A0AAV0B2Y8</accession>
<comment type="similarity">
    <text evidence="2">Belongs to the pseudouridine synthase TruB family.</text>
</comment>
<dbReference type="InterPro" id="IPR014780">
    <property type="entry name" value="tRNA_psdUridine_synth_TruB"/>
</dbReference>
<dbReference type="EMBL" id="CALTRL010002824">
    <property type="protein sequence ID" value="CAH7676850.1"/>
    <property type="molecule type" value="Genomic_DNA"/>
</dbReference>
<evidence type="ECO:0000256" key="1">
    <source>
        <dbReference type="ARBA" id="ARBA00001166"/>
    </source>
</evidence>
<dbReference type="PANTHER" id="PTHR13767">
    <property type="entry name" value="TRNA-PSEUDOURIDINE SYNTHASE"/>
    <property type="match status" value="1"/>
</dbReference>
<dbReference type="AlphaFoldDB" id="A0AAV0B2Y8"/>
<evidence type="ECO:0000313" key="7">
    <source>
        <dbReference type="EMBL" id="CAH7676850.1"/>
    </source>
</evidence>
<evidence type="ECO:0000256" key="4">
    <source>
        <dbReference type="ARBA" id="ARBA00022694"/>
    </source>
</evidence>
<gene>
    <name evidence="7" type="ORF">PPACK8108_LOCUS11953</name>
</gene>
<evidence type="ECO:0000256" key="2">
    <source>
        <dbReference type="ARBA" id="ARBA00008999"/>
    </source>
</evidence>
<evidence type="ECO:0000259" key="6">
    <source>
        <dbReference type="Pfam" id="PF01509"/>
    </source>
</evidence>
<name>A0AAV0B2Y8_PHAPC</name>
<dbReference type="GO" id="GO:0006400">
    <property type="term" value="P:tRNA modification"/>
    <property type="evidence" value="ECO:0007669"/>
    <property type="project" value="TreeGrafter"/>
</dbReference>
<sequence>MTQSETFPDKSTPKFERPISGLFAINKPSGMVSMKLLEALKSLFLTSKLFVENPERAYIESSQKKSDRNFRRKKKANSMVKIGQGGTLDPLASGVLVIGLNSATRKLSEFLNCTKDYRVTGLLGCETDTYDSVGKVVNLVDWKHVKPEDVKRHCSAIQGEGWQTPPIFSALKMDGKPLYEYARKNIPLPRPIEARKCNIIKIEMVEWKEGDPCPDAHSYRWPTEMIEGSEKLLLEKTSRMIEEKGIIKSGLEAAQQALDPEISKAQLKRGLEENGQEESLSSAKMIKLEESEGSKVKSDVVRASSKAKDTSADIVSMEQNGRSPAFTLDLTVSSGTYVRTIVHEIGKAVSSAATVVSLTRTRQGRFALNKEDQESSDKLLKCIEWDIFEKAINAQKENSNDPCCERDGLREWERQLLQHIET</sequence>
<dbReference type="Gene3D" id="3.30.2350.10">
    <property type="entry name" value="Pseudouridine synthase"/>
    <property type="match status" value="1"/>
</dbReference>
<dbReference type="PANTHER" id="PTHR13767:SF2">
    <property type="entry name" value="PSEUDOURIDYLATE SYNTHASE TRUB1"/>
    <property type="match status" value="1"/>
</dbReference>
<dbReference type="EC" id="5.4.99.25" evidence="3"/>
<proteinExistence type="inferred from homology"/>
<dbReference type="InterPro" id="IPR002501">
    <property type="entry name" value="PsdUridine_synth_N"/>
</dbReference>
<comment type="catalytic activity">
    <reaction evidence="1">
        <text>a uridine in mRNA = a pseudouridine in mRNA</text>
        <dbReference type="Rhea" id="RHEA:56644"/>
        <dbReference type="Rhea" id="RHEA-COMP:14658"/>
        <dbReference type="Rhea" id="RHEA-COMP:14659"/>
        <dbReference type="ChEBI" id="CHEBI:65314"/>
        <dbReference type="ChEBI" id="CHEBI:65315"/>
    </reaction>
</comment>
<reference evidence="7" key="1">
    <citation type="submission" date="2022-06" db="EMBL/GenBank/DDBJ databases">
        <authorList>
            <consortium name="SYNGENTA / RWTH Aachen University"/>
        </authorList>
    </citation>
    <scope>NUCLEOTIDE SEQUENCE</scope>
</reference>
<dbReference type="SUPFAM" id="SSF55120">
    <property type="entry name" value="Pseudouridine synthase"/>
    <property type="match status" value="1"/>
</dbReference>
<feature type="domain" description="Pseudouridine synthase II N-terminal" evidence="6">
    <location>
        <begin position="75"/>
        <end position="209"/>
    </location>
</feature>
<dbReference type="Pfam" id="PF01509">
    <property type="entry name" value="TruB_N"/>
    <property type="match status" value="1"/>
</dbReference>
<evidence type="ECO:0000256" key="3">
    <source>
        <dbReference type="ARBA" id="ARBA00012787"/>
    </source>
</evidence>
<keyword evidence="5" id="KW-0413">Isomerase</keyword>